<dbReference type="InterPro" id="IPR016181">
    <property type="entry name" value="Acyl_CoA_acyltransferase"/>
</dbReference>
<dbReference type="RefSeq" id="WP_149232397.1">
    <property type="nucleotide sequence ID" value="NZ_JALJXJ010000007.1"/>
</dbReference>
<organism evidence="2 3">
    <name type="scientific">Azospirillum lipoferum</name>
    <dbReference type="NCBI Taxonomy" id="193"/>
    <lineage>
        <taxon>Bacteria</taxon>
        <taxon>Pseudomonadati</taxon>
        <taxon>Pseudomonadota</taxon>
        <taxon>Alphaproteobacteria</taxon>
        <taxon>Rhodospirillales</taxon>
        <taxon>Azospirillaceae</taxon>
        <taxon>Azospirillum</taxon>
    </lineage>
</organism>
<dbReference type="CDD" id="cd04301">
    <property type="entry name" value="NAT_SF"/>
    <property type="match status" value="1"/>
</dbReference>
<protein>
    <submittedName>
        <fullName evidence="2">GNAT family N-acetyltransferase</fullName>
    </submittedName>
</protein>
<dbReference type="InterPro" id="IPR024035">
    <property type="entry name" value="MSMEG_0567_GNAT"/>
</dbReference>
<keyword evidence="3" id="KW-1185">Reference proteome</keyword>
<accession>A0A5A9GLZ1</accession>
<dbReference type="InterPro" id="IPR000182">
    <property type="entry name" value="GNAT_dom"/>
</dbReference>
<dbReference type="OrthoDB" id="9796171at2"/>
<dbReference type="PROSITE" id="PS51186">
    <property type="entry name" value="GNAT"/>
    <property type="match status" value="1"/>
</dbReference>
<dbReference type="GO" id="GO:0016747">
    <property type="term" value="F:acyltransferase activity, transferring groups other than amino-acyl groups"/>
    <property type="evidence" value="ECO:0007669"/>
    <property type="project" value="InterPro"/>
</dbReference>
<evidence type="ECO:0000313" key="2">
    <source>
        <dbReference type="EMBL" id="KAA0595456.1"/>
    </source>
</evidence>
<sequence>MAETTSPDSPLFSVITNPLPHGPLTERPFVPGLHRIKHATEGWERRQAAALRRQVFCVEQGLFDGDDRDAIDDRALTIVALSELCGMPDRVVGTVRIHQPEPGPAPGEWIGSRLAVAADHRRAGSLGASLIRMAVCTATARGCTRFHALVQSQNALLFRRLRWRTVAEVSLHGRPHHHMEADLAHYPPIHDGANGFLTLARRAA</sequence>
<feature type="domain" description="N-acetyltransferase" evidence="1">
    <location>
        <begin position="34"/>
        <end position="193"/>
    </location>
</feature>
<reference evidence="2 3" key="1">
    <citation type="submission" date="2019-08" db="EMBL/GenBank/DDBJ databases">
        <authorList>
            <person name="Grouzdev D."/>
            <person name="Tikhonova E."/>
            <person name="Kravchenko I."/>
        </authorList>
    </citation>
    <scope>NUCLEOTIDE SEQUENCE [LARGE SCALE GENOMIC DNA]</scope>
    <source>
        <strain evidence="2 3">59b</strain>
    </source>
</reference>
<comment type="caution">
    <text evidence="2">The sequence shown here is derived from an EMBL/GenBank/DDBJ whole genome shotgun (WGS) entry which is preliminary data.</text>
</comment>
<proteinExistence type="predicted"/>
<dbReference type="Pfam" id="PF00583">
    <property type="entry name" value="Acetyltransf_1"/>
    <property type="match status" value="1"/>
</dbReference>
<dbReference type="Proteomes" id="UP000324927">
    <property type="component" value="Unassembled WGS sequence"/>
</dbReference>
<dbReference type="EMBL" id="VTTN01000006">
    <property type="protein sequence ID" value="KAA0595456.1"/>
    <property type="molecule type" value="Genomic_DNA"/>
</dbReference>
<gene>
    <name evidence="2" type="ORF">FZ942_17735</name>
</gene>
<dbReference type="SUPFAM" id="SSF55729">
    <property type="entry name" value="Acyl-CoA N-acyltransferases (Nat)"/>
    <property type="match status" value="1"/>
</dbReference>
<name>A0A5A9GLZ1_AZOLI</name>
<evidence type="ECO:0000313" key="3">
    <source>
        <dbReference type="Proteomes" id="UP000324927"/>
    </source>
</evidence>
<keyword evidence="2" id="KW-0808">Transferase</keyword>
<dbReference type="NCBIfam" id="TIGR04045">
    <property type="entry name" value="MSMEG_0567_GNAT"/>
    <property type="match status" value="1"/>
</dbReference>
<dbReference type="AlphaFoldDB" id="A0A5A9GLZ1"/>
<dbReference type="Gene3D" id="3.40.630.30">
    <property type="match status" value="1"/>
</dbReference>
<evidence type="ECO:0000259" key="1">
    <source>
        <dbReference type="PROSITE" id="PS51186"/>
    </source>
</evidence>